<organism evidence="2 3">
    <name type="scientific">Jatropha curcas</name>
    <name type="common">Barbados nut</name>
    <dbReference type="NCBI Taxonomy" id="180498"/>
    <lineage>
        <taxon>Eukaryota</taxon>
        <taxon>Viridiplantae</taxon>
        <taxon>Streptophyta</taxon>
        <taxon>Embryophyta</taxon>
        <taxon>Tracheophyta</taxon>
        <taxon>Spermatophyta</taxon>
        <taxon>Magnoliopsida</taxon>
        <taxon>eudicotyledons</taxon>
        <taxon>Gunneridae</taxon>
        <taxon>Pentapetalae</taxon>
        <taxon>rosids</taxon>
        <taxon>fabids</taxon>
        <taxon>Malpighiales</taxon>
        <taxon>Euphorbiaceae</taxon>
        <taxon>Crotonoideae</taxon>
        <taxon>Jatropheae</taxon>
        <taxon>Jatropha</taxon>
    </lineage>
</organism>
<dbReference type="PANTHER" id="PTHR31672:SF10">
    <property type="entry name" value="F-BOX DOMAIN-CONTAINING PROTEIN"/>
    <property type="match status" value="1"/>
</dbReference>
<gene>
    <name evidence="2" type="ORF">JCGZ_00669</name>
</gene>
<dbReference type="InterPro" id="IPR036047">
    <property type="entry name" value="F-box-like_dom_sf"/>
</dbReference>
<dbReference type="Pfam" id="PF00646">
    <property type="entry name" value="F-box"/>
    <property type="match status" value="1"/>
</dbReference>
<dbReference type="NCBIfam" id="TIGR01640">
    <property type="entry name" value="F_box_assoc_1"/>
    <property type="match status" value="1"/>
</dbReference>
<dbReference type="Proteomes" id="UP000027138">
    <property type="component" value="Unassembled WGS sequence"/>
</dbReference>
<feature type="domain" description="F-box" evidence="1">
    <location>
        <begin position="10"/>
        <end position="50"/>
    </location>
</feature>
<accession>A0A067KS02</accession>
<dbReference type="SMART" id="SM00256">
    <property type="entry name" value="FBOX"/>
    <property type="match status" value="1"/>
</dbReference>
<dbReference type="InterPro" id="IPR006527">
    <property type="entry name" value="F-box-assoc_dom_typ1"/>
</dbReference>
<name>A0A067KS02_JATCU</name>
<proteinExistence type="predicted"/>
<dbReference type="SUPFAM" id="SSF81383">
    <property type="entry name" value="F-box domain"/>
    <property type="match status" value="1"/>
</dbReference>
<sequence length="354" mass="40288">MKALKVTDHLLDEVILEILSHLPPKCLIKCTIVCKSWYSLIKSPQFISTHLAAVNRNRNRQLVLVRVDCPDQYSLHFDNKALEKYMSLPGPSIPLIPIEHFEIVGSCNGIVCFSNMYELNIILWNPSIRKSLILPQAAFNSRGIVGFGFDSSTNDYKVFRMLYGHPFKTELYSLNSGSWKDITEIAPFYKIKGHVTGASVNGALHWVVGDGDKDVGFKSIVMVFDVKDEVFREIMLPECLVKVAAFKLSVIAFAKSSIAVIKEPNGTDPYHSHIWMMKEYGVRNSWEKFTVGKRWKGRSTVLGFRANGQVLMKFDRGQIASFDLVSQRFKNLVVNHIRRYSCYFSHVESLILLN</sequence>
<dbReference type="PANTHER" id="PTHR31672">
    <property type="entry name" value="BNACNNG10540D PROTEIN"/>
    <property type="match status" value="1"/>
</dbReference>
<dbReference type="Gene3D" id="1.20.1280.50">
    <property type="match status" value="1"/>
</dbReference>
<evidence type="ECO:0000313" key="2">
    <source>
        <dbReference type="EMBL" id="KDP38912.1"/>
    </source>
</evidence>
<dbReference type="InterPro" id="IPR050796">
    <property type="entry name" value="SCF_F-box_component"/>
</dbReference>
<dbReference type="InterPro" id="IPR017451">
    <property type="entry name" value="F-box-assoc_interact_dom"/>
</dbReference>
<evidence type="ECO:0000313" key="3">
    <source>
        <dbReference type="Proteomes" id="UP000027138"/>
    </source>
</evidence>
<dbReference type="CDD" id="cd22157">
    <property type="entry name" value="F-box_AtFBW1-like"/>
    <property type="match status" value="1"/>
</dbReference>
<dbReference type="STRING" id="180498.A0A067KS02"/>
<keyword evidence="3" id="KW-1185">Reference proteome</keyword>
<dbReference type="EMBL" id="KK914353">
    <property type="protein sequence ID" value="KDP38912.1"/>
    <property type="molecule type" value="Genomic_DNA"/>
</dbReference>
<protein>
    <recommendedName>
        <fullName evidence="1">F-box domain-containing protein</fullName>
    </recommendedName>
</protein>
<dbReference type="AlphaFoldDB" id="A0A067KS02"/>
<dbReference type="Pfam" id="PF07734">
    <property type="entry name" value="FBA_1"/>
    <property type="match status" value="1"/>
</dbReference>
<evidence type="ECO:0000259" key="1">
    <source>
        <dbReference type="SMART" id="SM00256"/>
    </source>
</evidence>
<reference evidence="2 3" key="1">
    <citation type="journal article" date="2014" name="PLoS ONE">
        <title>Global Analysis of Gene Expression Profiles in Physic Nut (Jatropha curcas L.) Seedlings Exposed to Salt Stress.</title>
        <authorList>
            <person name="Zhang L."/>
            <person name="Zhang C."/>
            <person name="Wu P."/>
            <person name="Chen Y."/>
            <person name="Li M."/>
            <person name="Jiang H."/>
            <person name="Wu G."/>
        </authorList>
    </citation>
    <scope>NUCLEOTIDE SEQUENCE [LARGE SCALE GENOMIC DNA]</scope>
    <source>
        <strain evidence="3">cv. GZQX0401</strain>
        <tissue evidence="2">Young leaves</tissue>
    </source>
</reference>
<dbReference type="InterPro" id="IPR001810">
    <property type="entry name" value="F-box_dom"/>
</dbReference>
<dbReference type="OrthoDB" id="835398at2759"/>